<comment type="caution">
    <text evidence="1">The sequence shown here is derived from an EMBL/GenBank/DDBJ whole genome shotgun (WGS) entry which is preliminary data.</text>
</comment>
<name>A0A3M7PZU3_BRAPC</name>
<sequence length="119" mass="13462">MNLPYILLKSIKIFLKSHKTFVIQSIIIPFEVINRAWLVISGKICPISNMRSSQSFSIIGKIGLNCIKSIRHVTSMTNVIITIGKIIPTIKIKCVIKDILIKFSTWTGCVIERLFQKSS</sequence>
<evidence type="ECO:0000313" key="1">
    <source>
        <dbReference type="EMBL" id="RNA04484.1"/>
    </source>
</evidence>
<accession>A0A3M7PZU3</accession>
<reference evidence="1 2" key="1">
    <citation type="journal article" date="2018" name="Sci. Rep.">
        <title>Genomic signatures of local adaptation to the degree of environmental predictability in rotifers.</title>
        <authorList>
            <person name="Franch-Gras L."/>
            <person name="Hahn C."/>
            <person name="Garcia-Roger E.M."/>
            <person name="Carmona M.J."/>
            <person name="Serra M."/>
            <person name="Gomez A."/>
        </authorList>
    </citation>
    <scope>NUCLEOTIDE SEQUENCE [LARGE SCALE GENOMIC DNA]</scope>
    <source>
        <strain evidence="1">HYR1</strain>
    </source>
</reference>
<protein>
    <submittedName>
        <fullName evidence="1">Uncharacterized protein</fullName>
    </submittedName>
</protein>
<gene>
    <name evidence="1" type="ORF">BpHYR1_041470</name>
</gene>
<organism evidence="1 2">
    <name type="scientific">Brachionus plicatilis</name>
    <name type="common">Marine rotifer</name>
    <name type="synonym">Brachionus muelleri</name>
    <dbReference type="NCBI Taxonomy" id="10195"/>
    <lineage>
        <taxon>Eukaryota</taxon>
        <taxon>Metazoa</taxon>
        <taxon>Spiralia</taxon>
        <taxon>Gnathifera</taxon>
        <taxon>Rotifera</taxon>
        <taxon>Eurotatoria</taxon>
        <taxon>Monogononta</taxon>
        <taxon>Pseudotrocha</taxon>
        <taxon>Ploima</taxon>
        <taxon>Brachionidae</taxon>
        <taxon>Brachionus</taxon>
    </lineage>
</organism>
<dbReference type="EMBL" id="REGN01008093">
    <property type="protein sequence ID" value="RNA04484.1"/>
    <property type="molecule type" value="Genomic_DNA"/>
</dbReference>
<proteinExistence type="predicted"/>
<evidence type="ECO:0000313" key="2">
    <source>
        <dbReference type="Proteomes" id="UP000276133"/>
    </source>
</evidence>
<dbReference type="Proteomes" id="UP000276133">
    <property type="component" value="Unassembled WGS sequence"/>
</dbReference>
<dbReference type="AlphaFoldDB" id="A0A3M7PZU3"/>
<keyword evidence="2" id="KW-1185">Reference proteome</keyword>